<dbReference type="PANTHER" id="PTHR13318">
    <property type="entry name" value="PARTNER OF PAIRED, ISOFORM B-RELATED"/>
    <property type="match status" value="1"/>
</dbReference>
<organism evidence="2 3">
    <name type="scientific">Modicella reniformis</name>
    <dbReference type="NCBI Taxonomy" id="1440133"/>
    <lineage>
        <taxon>Eukaryota</taxon>
        <taxon>Fungi</taxon>
        <taxon>Fungi incertae sedis</taxon>
        <taxon>Mucoromycota</taxon>
        <taxon>Mortierellomycotina</taxon>
        <taxon>Mortierellomycetes</taxon>
        <taxon>Mortierellales</taxon>
        <taxon>Mortierellaceae</taxon>
        <taxon>Modicella</taxon>
    </lineage>
</organism>
<comment type="caution">
    <text evidence="2">The sequence shown here is derived from an EMBL/GenBank/DDBJ whole genome shotgun (WGS) entry which is preliminary data.</text>
</comment>
<dbReference type="Pfam" id="PF25372">
    <property type="entry name" value="DUF7885"/>
    <property type="match status" value="1"/>
</dbReference>
<dbReference type="Gene3D" id="3.80.10.10">
    <property type="entry name" value="Ribonuclease Inhibitor"/>
    <property type="match status" value="1"/>
</dbReference>
<reference evidence="2" key="1">
    <citation type="journal article" date="2020" name="Fungal Divers.">
        <title>Resolving the Mortierellaceae phylogeny through synthesis of multi-gene phylogenetics and phylogenomics.</title>
        <authorList>
            <person name="Vandepol N."/>
            <person name="Liber J."/>
            <person name="Desiro A."/>
            <person name="Na H."/>
            <person name="Kennedy M."/>
            <person name="Barry K."/>
            <person name="Grigoriev I.V."/>
            <person name="Miller A.N."/>
            <person name="O'Donnell K."/>
            <person name="Stajich J.E."/>
            <person name="Bonito G."/>
        </authorList>
    </citation>
    <scope>NUCLEOTIDE SEQUENCE</scope>
    <source>
        <strain evidence="2">MES-2147</strain>
    </source>
</reference>
<dbReference type="AlphaFoldDB" id="A0A9P6J337"/>
<dbReference type="Proteomes" id="UP000749646">
    <property type="component" value="Unassembled WGS sequence"/>
</dbReference>
<proteinExistence type="predicted"/>
<dbReference type="GO" id="GO:0031146">
    <property type="term" value="P:SCF-dependent proteasomal ubiquitin-dependent protein catabolic process"/>
    <property type="evidence" value="ECO:0007669"/>
    <property type="project" value="TreeGrafter"/>
</dbReference>
<name>A0A9P6J337_9FUNG</name>
<dbReference type="PANTHER" id="PTHR13318:SF95">
    <property type="entry name" value="F-BOX PROTEIN YLR352W"/>
    <property type="match status" value="1"/>
</dbReference>
<evidence type="ECO:0000313" key="3">
    <source>
        <dbReference type="Proteomes" id="UP000749646"/>
    </source>
</evidence>
<dbReference type="EMBL" id="JAAAHW010006472">
    <property type="protein sequence ID" value="KAF9960243.1"/>
    <property type="molecule type" value="Genomic_DNA"/>
</dbReference>
<keyword evidence="3" id="KW-1185">Reference proteome</keyword>
<accession>A0A9P6J337</accession>
<dbReference type="GO" id="GO:0019005">
    <property type="term" value="C:SCF ubiquitin ligase complex"/>
    <property type="evidence" value="ECO:0007669"/>
    <property type="project" value="TreeGrafter"/>
</dbReference>
<gene>
    <name evidence="2" type="ORF">BGZ65_012608</name>
</gene>
<evidence type="ECO:0000259" key="1">
    <source>
        <dbReference type="Pfam" id="PF25372"/>
    </source>
</evidence>
<dbReference type="InterPro" id="IPR032675">
    <property type="entry name" value="LRR_dom_sf"/>
</dbReference>
<evidence type="ECO:0000313" key="2">
    <source>
        <dbReference type="EMBL" id="KAF9960243.1"/>
    </source>
</evidence>
<sequence>MLTANDSKSRRNLRLLGENVGSQIAEGIVQELVKLKKLDQLTFKGLYRCSISSIVLDAYSRSTDSLMDAIGSSQARSLTYLSLKECSVLTDKGFWNIRRFEELEYLDLSRCRITDKTLQFTLNLPNLNTLLLSGTKVTTGGLARIIAEAAWKPTLHTLDLSCCEGIKGPAVLVNLQGKPLYTDDHLLSVCCKGVRAADATLHSLGTNV</sequence>
<protein>
    <recommendedName>
        <fullName evidence="1">F-box/LRR-repeat protein 15-like leucin rich repeat domain-containing protein</fullName>
    </recommendedName>
</protein>
<dbReference type="SUPFAM" id="SSF52047">
    <property type="entry name" value="RNI-like"/>
    <property type="match status" value="1"/>
</dbReference>
<feature type="domain" description="F-box/LRR-repeat protein 15-like leucin rich repeat" evidence="1">
    <location>
        <begin position="38"/>
        <end position="174"/>
    </location>
</feature>
<dbReference type="OrthoDB" id="120976at2759"/>
<dbReference type="InterPro" id="IPR057207">
    <property type="entry name" value="FBXL15_LRR"/>
</dbReference>